<dbReference type="GeneID" id="128198572"/>
<proteinExistence type="predicted"/>
<dbReference type="Proteomes" id="UP001652582">
    <property type="component" value="Chromosome 12"/>
</dbReference>
<reference evidence="2" key="1">
    <citation type="submission" date="2025-08" db="UniProtKB">
        <authorList>
            <consortium name="RefSeq"/>
        </authorList>
    </citation>
    <scope>IDENTIFICATION</scope>
</reference>
<gene>
    <name evidence="2" type="primary">LOC128198572</name>
</gene>
<name>A0ABM3LNJ9_BICAN</name>
<organism evidence="1 2">
    <name type="scientific">Bicyclus anynana</name>
    <name type="common">Squinting bush brown butterfly</name>
    <dbReference type="NCBI Taxonomy" id="110368"/>
    <lineage>
        <taxon>Eukaryota</taxon>
        <taxon>Metazoa</taxon>
        <taxon>Ecdysozoa</taxon>
        <taxon>Arthropoda</taxon>
        <taxon>Hexapoda</taxon>
        <taxon>Insecta</taxon>
        <taxon>Pterygota</taxon>
        <taxon>Neoptera</taxon>
        <taxon>Endopterygota</taxon>
        <taxon>Lepidoptera</taxon>
        <taxon>Glossata</taxon>
        <taxon>Ditrysia</taxon>
        <taxon>Papilionoidea</taxon>
        <taxon>Nymphalidae</taxon>
        <taxon>Satyrinae</taxon>
        <taxon>Satyrini</taxon>
        <taxon>Mycalesina</taxon>
        <taxon>Bicyclus</taxon>
    </lineage>
</organism>
<keyword evidence="1" id="KW-1185">Reference proteome</keyword>
<evidence type="ECO:0000313" key="2">
    <source>
        <dbReference type="RefSeq" id="XP_052740637.1"/>
    </source>
</evidence>
<evidence type="ECO:0000313" key="1">
    <source>
        <dbReference type="Proteomes" id="UP001652582"/>
    </source>
</evidence>
<accession>A0ABM3LNJ9</accession>
<sequence length="363" mass="42400">MEKLRFTFAVLAASDSKSNIICITSIETPDGHVFDIPDDLKPASKHTAITTTDIFTKIKNSLKKRHQSRKIWIPLTQDLRTIYLDDGDNVQFGDQYLNEITQESKLSDNNTEIGNENKNLGKLAERFLLEKFSGKTSNVNQWVGEFESECLRFDIIKDAEKIETLKHLLECRCLDWYTSMLIKFSINAGWDTWKTNFCETYGNPGWSQIKYAFTFKFQGGSLLDYATKKERLLLEINKEIDTQTLINLIVMGLPDYIMFKMNRESITSTANLFNEIGKHEQTVNKNNYNKFKRNILENKVKSDKIKPCKLCEKLNKGTRFHLEEKCWFKQQTDNHENRRHYSKNVNNNILDVELNDNEPKNDY</sequence>
<protein>
    <submittedName>
        <fullName evidence="2">Uncharacterized protein LOC128198572</fullName>
    </submittedName>
</protein>
<dbReference type="RefSeq" id="XP_052740637.1">
    <property type="nucleotide sequence ID" value="XM_052884677.1"/>
</dbReference>